<comment type="caution">
    <text evidence="2">The sequence shown here is derived from an EMBL/GenBank/DDBJ whole genome shotgun (WGS) entry which is preliminary data.</text>
</comment>
<dbReference type="Proteomes" id="UP001596099">
    <property type="component" value="Unassembled WGS sequence"/>
</dbReference>
<dbReference type="RefSeq" id="WP_247417225.1">
    <property type="nucleotide sequence ID" value="NZ_JALLGW010000001.1"/>
</dbReference>
<keyword evidence="1" id="KW-0472">Membrane</keyword>
<evidence type="ECO:0000256" key="1">
    <source>
        <dbReference type="SAM" id="Phobius"/>
    </source>
</evidence>
<feature type="transmembrane region" description="Helical" evidence="1">
    <location>
        <begin position="9"/>
        <end position="32"/>
    </location>
</feature>
<reference evidence="2 3" key="1">
    <citation type="journal article" date="2019" name="Int. J. Syst. Evol. Microbiol.">
        <title>The Global Catalogue of Microorganisms (GCM) 10K type strain sequencing project: providing services to taxonomists for standard genome sequencing and annotation.</title>
        <authorList>
            <consortium name="The Broad Institute Genomics Platform"/>
            <consortium name="The Broad Institute Genome Sequencing Center for Infectious Disease"/>
            <person name="Wu L."/>
            <person name="Ma J."/>
        </authorList>
    </citation>
    <scope>NUCLEOTIDE SEQUENCE [LARGE SCALE GENOMIC DNA]</scope>
    <source>
        <strain evidence="2 3">CGMCC 1.12543</strain>
    </source>
</reference>
<keyword evidence="1" id="KW-0812">Transmembrane</keyword>
<name>A0ABD5RSH9_9EURY</name>
<accession>A0ABD5RSH9</accession>
<proteinExistence type="predicted"/>
<evidence type="ECO:0000313" key="2">
    <source>
        <dbReference type="EMBL" id="MFC5973095.1"/>
    </source>
</evidence>
<dbReference type="AlphaFoldDB" id="A0ABD5RSH9"/>
<keyword evidence="3" id="KW-1185">Reference proteome</keyword>
<sequence length="112" mass="11222">MTQSLRRGAALLAATAGVVSLGVATLLVLGGASSAQALAGGLLAGLFAVVVGPLVVIARRVGSVTDDPATLERRIGVGAGRSSAELDALAEWDERRGGLDDAPDHHGPDRES</sequence>
<protein>
    <submittedName>
        <fullName evidence="2">Uncharacterized protein</fullName>
    </submittedName>
</protein>
<keyword evidence="1" id="KW-1133">Transmembrane helix</keyword>
<evidence type="ECO:0000313" key="3">
    <source>
        <dbReference type="Proteomes" id="UP001596099"/>
    </source>
</evidence>
<organism evidence="2 3">
    <name type="scientific">Halomarina salina</name>
    <dbReference type="NCBI Taxonomy" id="1872699"/>
    <lineage>
        <taxon>Archaea</taxon>
        <taxon>Methanobacteriati</taxon>
        <taxon>Methanobacteriota</taxon>
        <taxon>Stenosarchaea group</taxon>
        <taxon>Halobacteria</taxon>
        <taxon>Halobacteriales</taxon>
        <taxon>Natronomonadaceae</taxon>
        <taxon>Halomarina</taxon>
    </lineage>
</organism>
<dbReference type="EMBL" id="JBHSQH010000001">
    <property type="protein sequence ID" value="MFC5973095.1"/>
    <property type="molecule type" value="Genomic_DNA"/>
</dbReference>
<gene>
    <name evidence="2" type="ORF">ACFPYI_17315</name>
</gene>
<feature type="transmembrane region" description="Helical" evidence="1">
    <location>
        <begin position="38"/>
        <end position="58"/>
    </location>
</feature>